<gene>
    <name evidence="2" type="ORF">D9757_011277</name>
</gene>
<keyword evidence="1" id="KW-0472">Membrane</keyword>
<evidence type="ECO:0000313" key="2">
    <source>
        <dbReference type="EMBL" id="KAF5364846.1"/>
    </source>
</evidence>
<name>A0A8H5GH09_9AGAR</name>
<protein>
    <submittedName>
        <fullName evidence="2">Uncharacterized protein</fullName>
    </submittedName>
</protein>
<evidence type="ECO:0000313" key="3">
    <source>
        <dbReference type="Proteomes" id="UP000518752"/>
    </source>
</evidence>
<keyword evidence="3" id="KW-1185">Reference proteome</keyword>
<feature type="transmembrane region" description="Helical" evidence="1">
    <location>
        <begin position="17"/>
        <end position="38"/>
    </location>
</feature>
<evidence type="ECO:0000256" key="1">
    <source>
        <dbReference type="SAM" id="Phobius"/>
    </source>
</evidence>
<feature type="transmembrane region" description="Helical" evidence="1">
    <location>
        <begin position="58"/>
        <end position="82"/>
    </location>
</feature>
<organism evidence="2 3">
    <name type="scientific">Collybiopsis confluens</name>
    <dbReference type="NCBI Taxonomy" id="2823264"/>
    <lineage>
        <taxon>Eukaryota</taxon>
        <taxon>Fungi</taxon>
        <taxon>Dikarya</taxon>
        <taxon>Basidiomycota</taxon>
        <taxon>Agaricomycotina</taxon>
        <taxon>Agaricomycetes</taxon>
        <taxon>Agaricomycetidae</taxon>
        <taxon>Agaricales</taxon>
        <taxon>Marasmiineae</taxon>
        <taxon>Omphalotaceae</taxon>
        <taxon>Collybiopsis</taxon>
    </lineage>
</organism>
<keyword evidence="1" id="KW-1133">Transmembrane helix</keyword>
<accession>A0A8H5GH09</accession>
<sequence length="170" mass="18626">MGVYYEKFPKDPIRIKVLVIFLLAVVTAHMATNIYRLLNTFGTQFSNVNAFQKADVQWIAISVFSAIGENIITSIVPPLALFASITSILGGVNEYQGQLEKNTLGGNDEFGESTSNTKTELSWNVVPGRTHITSSNGQQSNLDDQDSVRPTTSVKELLKLDLQGEPFSSV</sequence>
<proteinExistence type="predicted"/>
<dbReference type="Proteomes" id="UP000518752">
    <property type="component" value="Unassembled WGS sequence"/>
</dbReference>
<comment type="caution">
    <text evidence="2">The sequence shown here is derived from an EMBL/GenBank/DDBJ whole genome shotgun (WGS) entry which is preliminary data.</text>
</comment>
<reference evidence="2 3" key="1">
    <citation type="journal article" date="2020" name="ISME J.">
        <title>Uncovering the hidden diversity of litter-decomposition mechanisms in mushroom-forming fungi.</title>
        <authorList>
            <person name="Floudas D."/>
            <person name="Bentzer J."/>
            <person name="Ahren D."/>
            <person name="Johansson T."/>
            <person name="Persson P."/>
            <person name="Tunlid A."/>
        </authorList>
    </citation>
    <scope>NUCLEOTIDE SEQUENCE [LARGE SCALE GENOMIC DNA]</scope>
    <source>
        <strain evidence="2 3">CBS 406.79</strain>
    </source>
</reference>
<dbReference type="AlphaFoldDB" id="A0A8H5GH09"/>
<dbReference type="EMBL" id="JAACJN010000181">
    <property type="protein sequence ID" value="KAF5364846.1"/>
    <property type="molecule type" value="Genomic_DNA"/>
</dbReference>
<keyword evidence="1" id="KW-0812">Transmembrane</keyword>